<keyword evidence="3" id="KW-1185">Reference proteome</keyword>
<reference evidence="2 3" key="1">
    <citation type="submission" date="2016-09" db="EMBL/GenBank/DDBJ databases">
        <title>Extensive genetic diversity and differential bi-allelic expression allows diatom success in the polar Southern Ocean.</title>
        <authorList>
            <consortium name="DOE Joint Genome Institute"/>
            <person name="Mock T."/>
            <person name="Otillar R.P."/>
            <person name="Strauss J."/>
            <person name="Dupont C."/>
            <person name="Frickenhaus S."/>
            <person name="Maumus F."/>
            <person name="Mcmullan M."/>
            <person name="Sanges R."/>
            <person name="Schmutz J."/>
            <person name="Toseland A."/>
            <person name="Valas R."/>
            <person name="Veluchamy A."/>
            <person name="Ward B.J."/>
            <person name="Allen A."/>
            <person name="Barry K."/>
            <person name="Falciatore A."/>
            <person name="Ferrante M."/>
            <person name="Fortunato A.E."/>
            <person name="Gloeckner G."/>
            <person name="Gruber A."/>
            <person name="Hipkin R."/>
            <person name="Janech M."/>
            <person name="Kroth P."/>
            <person name="Leese F."/>
            <person name="Lindquist E."/>
            <person name="Lyon B.R."/>
            <person name="Martin J."/>
            <person name="Mayer C."/>
            <person name="Parker M."/>
            <person name="Quesneville H."/>
            <person name="Raymond J."/>
            <person name="Uhlig C."/>
            <person name="Valentin K.U."/>
            <person name="Worden A.Z."/>
            <person name="Armbrust E.V."/>
            <person name="Bowler C."/>
            <person name="Green B."/>
            <person name="Moulton V."/>
            <person name="Van Oosterhout C."/>
            <person name="Grigoriev I."/>
        </authorList>
    </citation>
    <scope>NUCLEOTIDE SEQUENCE [LARGE SCALE GENOMIC DNA]</scope>
    <source>
        <strain evidence="2 3">CCMP1102</strain>
    </source>
</reference>
<dbReference type="OrthoDB" id="426586at2759"/>
<gene>
    <name evidence="2" type="ORF">FRACYDRAFT_177736</name>
</gene>
<dbReference type="InParanoid" id="A0A1E7FUE1"/>
<evidence type="ECO:0000313" key="2">
    <source>
        <dbReference type="EMBL" id="OEU21781.1"/>
    </source>
</evidence>
<protein>
    <recommendedName>
        <fullName evidence="4">Calcineurin-like phosphoesterase domain-containing protein</fullName>
    </recommendedName>
</protein>
<dbReference type="PANTHER" id="PTHR42254">
    <property type="entry name" value="METALLOPHOS DOMAIN-CONTAINING PROTEIN"/>
    <property type="match status" value="1"/>
</dbReference>
<proteinExistence type="predicted"/>
<dbReference type="EMBL" id="KV784353">
    <property type="protein sequence ID" value="OEU21781.1"/>
    <property type="molecule type" value="Genomic_DNA"/>
</dbReference>
<evidence type="ECO:0000256" key="1">
    <source>
        <dbReference type="SAM" id="MobiDB-lite"/>
    </source>
</evidence>
<feature type="region of interest" description="Disordered" evidence="1">
    <location>
        <begin position="120"/>
        <end position="140"/>
    </location>
</feature>
<dbReference type="SUPFAM" id="SSF56300">
    <property type="entry name" value="Metallo-dependent phosphatases"/>
    <property type="match status" value="1"/>
</dbReference>
<feature type="compositionally biased region" description="Low complexity" evidence="1">
    <location>
        <begin position="127"/>
        <end position="138"/>
    </location>
</feature>
<sequence>LSYFTDIEGDKFYLDRYVDNSKILTWTATTTNTTNTSTTIADEKQQQKEDYDEYDYTFPYDRRIDFTGTNSMLVFGGDLWDKGGFDLYVTRQLLDLKRRYPDRVLWVIGNRDINKLRIPQELGLPPSSTSSSSSSSSSKISVPYHPGLIWFQGSGRIGDPDGPLPPNEPGERLKWILGNTMGSPNAMENRRQELAWEANGFRNTITSLGDDDNDDDDYDYDQSRIQISDLDVVRSYQESCHPKGEMGLFLSQALIAAPVGPILFVHGSLPLTTDVMEKAKEESKSVWDDLTFCMPWIKKTIQDPASISIPASASDYGVETIEDWFGAINAFCSDNIEVDYKEQSKTSIWAHRAGYTGAYSDLIQYGMGRIPGGGTNPTVIYNSFTPEGMPQSFFLPNEKDEENGGSIMSDVATCTREFFKRSSIQLILTGHKPQGDMPSPIRIDDSSWVICADTSYSGDTMWFHHDDENMVPAARRSNLGQGNSLSFRGDVAVSEVLVEISKGGTTLESVRYHGVLSDGTEYESVNLLDADSHSQQNNTIASSSSSSSSCNTLGQVAPDFLVPTASESPHEDGRWWTKGICRDGSHLYYAGEGYNVWNYVVSSTNENKSNSGNNTHGNDNNS</sequence>
<organism evidence="2 3">
    <name type="scientific">Fragilariopsis cylindrus CCMP1102</name>
    <dbReference type="NCBI Taxonomy" id="635003"/>
    <lineage>
        <taxon>Eukaryota</taxon>
        <taxon>Sar</taxon>
        <taxon>Stramenopiles</taxon>
        <taxon>Ochrophyta</taxon>
        <taxon>Bacillariophyta</taxon>
        <taxon>Bacillariophyceae</taxon>
        <taxon>Bacillariophycidae</taxon>
        <taxon>Bacillariales</taxon>
        <taxon>Bacillariaceae</taxon>
        <taxon>Fragilariopsis</taxon>
    </lineage>
</organism>
<accession>A0A1E7FUE1</accession>
<dbReference type="PANTHER" id="PTHR42254:SF1">
    <property type="entry name" value="CALCINEURIN-LIKE PHOSPHOESTERASE DOMAIN-CONTAINING PROTEIN"/>
    <property type="match status" value="1"/>
</dbReference>
<dbReference type="KEGG" id="fcy:FRACYDRAFT_177736"/>
<evidence type="ECO:0000313" key="3">
    <source>
        <dbReference type="Proteomes" id="UP000095751"/>
    </source>
</evidence>
<name>A0A1E7FUE1_9STRA</name>
<dbReference type="Gene3D" id="3.60.21.10">
    <property type="match status" value="1"/>
</dbReference>
<dbReference type="AlphaFoldDB" id="A0A1E7FUE1"/>
<feature type="non-terminal residue" evidence="2">
    <location>
        <position position="1"/>
    </location>
</feature>
<dbReference type="Proteomes" id="UP000095751">
    <property type="component" value="Unassembled WGS sequence"/>
</dbReference>
<evidence type="ECO:0008006" key="4">
    <source>
        <dbReference type="Google" id="ProtNLM"/>
    </source>
</evidence>
<dbReference type="InterPro" id="IPR029052">
    <property type="entry name" value="Metallo-depent_PP-like"/>
</dbReference>